<feature type="transmembrane region" description="Helical" evidence="8">
    <location>
        <begin position="98"/>
        <end position="117"/>
    </location>
</feature>
<feature type="transmembrane region" description="Helical" evidence="8">
    <location>
        <begin position="129"/>
        <end position="146"/>
    </location>
</feature>
<keyword evidence="4 8" id="KW-0812">Transmembrane</keyword>
<gene>
    <name evidence="9" type="primary">crtA</name>
    <name evidence="9" type="ORF">GS601_02675</name>
</gene>
<evidence type="ECO:0000256" key="3">
    <source>
        <dbReference type="ARBA" id="ARBA00022670"/>
    </source>
</evidence>
<organism evidence="9 10">
    <name type="scientific">Myxacorys almedinensis A</name>
    <dbReference type="NCBI Taxonomy" id="2690445"/>
    <lineage>
        <taxon>Bacteria</taxon>
        <taxon>Bacillati</taxon>
        <taxon>Cyanobacteriota</taxon>
        <taxon>Cyanophyceae</taxon>
        <taxon>Leptolyngbyales</taxon>
        <taxon>Leptolyngbyaceae</taxon>
        <taxon>Myxacorys</taxon>
        <taxon>Myxacorys almedinensis</taxon>
    </lineage>
</organism>
<proteinExistence type="predicted"/>
<evidence type="ECO:0000256" key="6">
    <source>
        <dbReference type="ARBA" id="ARBA00022989"/>
    </source>
</evidence>
<accession>A0A8J8CLK2</accession>
<dbReference type="Pfam" id="PF09721">
    <property type="entry name" value="Exosortase_EpsH"/>
    <property type="match status" value="1"/>
</dbReference>
<evidence type="ECO:0000256" key="5">
    <source>
        <dbReference type="ARBA" id="ARBA00022801"/>
    </source>
</evidence>
<dbReference type="GO" id="GO:0006508">
    <property type="term" value="P:proteolysis"/>
    <property type="evidence" value="ECO:0007669"/>
    <property type="project" value="UniProtKB-KW"/>
</dbReference>
<keyword evidence="10" id="KW-1185">Reference proteome</keyword>
<reference evidence="9" key="1">
    <citation type="submission" date="2019-12" db="EMBL/GenBank/DDBJ databases">
        <title>High-Quality draft genome sequences of three cyanobacteria isolated from the limestone walls of the Old Cathedral of Coimbra.</title>
        <authorList>
            <person name="Tiago I."/>
            <person name="Soares F."/>
            <person name="Portugal A."/>
        </authorList>
    </citation>
    <scope>NUCLEOTIDE SEQUENCE</scope>
    <source>
        <strain evidence="9">A</strain>
    </source>
</reference>
<dbReference type="InterPro" id="IPR019127">
    <property type="entry name" value="Exosortase"/>
</dbReference>
<dbReference type="AlphaFoldDB" id="A0A8J8CLK2"/>
<dbReference type="GO" id="GO:0008233">
    <property type="term" value="F:peptidase activity"/>
    <property type="evidence" value="ECO:0007669"/>
    <property type="project" value="UniProtKB-KW"/>
</dbReference>
<dbReference type="RefSeq" id="WP_162421701.1">
    <property type="nucleotide sequence ID" value="NZ_WVIE01000002.1"/>
</dbReference>
<evidence type="ECO:0000256" key="2">
    <source>
        <dbReference type="ARBA" id="ARBA00022475"/>
    </source>
</evidence>
<dbReference type="InterPro" id="IPR022505">
    <property type="entry name" value="Exosortase_cyanobac"/>
</dbReference>
<evidence type="ECO:0000256" key="8">
    <source>
        <dbReference type="SAM" id="Phobius"/>
    </source>
</evidence>
<dbReference type="NCBIfam" id="TIGR04178">
    <property type="entry name" value="exo_archaeo"/>
    <property type="match status" value="1"/>
</dbReference>
<keyword evidence="7 8" id="KW-0472">Membrane</keyword>
<feature type="transmembrane region" description="Helical" evidence="8">
    <location>
        <begin position="20"/>
        <end position="37"/>
    </location>
</feature>
<name>A0A8J8CLK2_9CYAN</name>
<evidence type="ECO:0000256" key="7">
    <source>
        <dbReference type="ARBA" id="ARBA00023136"/>
    </source>
</evidence>
<dbReference type="Proteomes" id="UP000646053">
    <property type="component" value="Unassembled WGS sequence"/>
</dbReference>
<feature type="transmembrane region" description="Helical" evidence="8">
    <location>
        <begin position="187"/>
        <end position="212"/>
    </location>
</feature>
<dbReference type="GO" id="GO:0005886">
    <property type="term" value="C:plasma membrane"/>
    <property type="evidence" value="ECO:0007669"/>
    <property type="project" value="UniProtKB-SubCell"/>
</dbReference>
<keyword evidence="5 9" id="KW-0378">Hydrolase</keyword>
<evidence type="ECO:0000313" key="9">
    <source>
        <dbReference type="EMBL" id="NDJ16202.1"/>
    </source>
</evidence>
<evidence type="ECO:0000256" key="1">
    <source>
        <dbReference type="ARBA" id="ARBA00004651"/>
    </source>
</evidence>
<comment type="caution">
    <text evidence="9">The sequence shown here is derived from an EMBL/GenBank/DDBJ whole genome shotgun (WGS) entry which is preliminary data.</text>
</comment>
<keyword evidence="6 8" id="KW-1133">Transmembrane helix</keyword>
<dbReference type="NCBIfam" id="TIGR03763">
    <property type="entry name" value="cyanoexo_CrtA"/>
    <property type="match status" value="1"/>
</dbReference>
<keyword evidence="2" id="KW-1003">Cell membrane</keyword>
<dbReference type="EMBL" id="WVIE01000002">
    <property type="protein sequence ID" value="NDJ16202.1"/>
    <property type="molecule type" value="Genomic_DNA"/>
</dbReference>
<dbReference type="InterPro" id="IPR026392">
    <property type="entry name" value="Exo/Archaeosortase_dom"/>
</dbReference>
<keyword evidence="3" id="KW-0645">Protease</keyword>
<evidence type="ECO:0000256" key="4">
    <source>
        <dbReference type="ARBA" id="ARBA00022692"/>
    </source>
</evidence>
<feature type="transmembrane region" description="Helical" evidence="8">
    <location>
        <begin position="219"/>
        <end position="242"/>
    </location>
</feature>
<comment type="subcellular location">
    <subcellularLocation>
        <location evidence="1">Cell membrane</location>
        <topology evidence="1">Multi-pass membrane protein</topology>
    </subcellularLocation>
</comment>
<dbReference type="EC" id="3.4.22.-" evidence="9"/>
<evidence type="ECO:0000313" key="10">
    <source>
        <dbReference type="Proteomes" id="UP000646053"/>
    </source>
</evidence>
<sequence length="304" mass="33544">MPLLRYRARIAQAANEPNYWLLGIALGLVVLHWQLCWRLTGDFNQISLELMGWSGVVYCVWQRRQTIVLSSDLPSRILGGALVALLLVRSSYLKSASVAVLSVNSLAIALAIVLVAVGVKHLLHYQRELWLVAIAAFPVGELINYVDRVTHFSVITAQYSHILMWYMGFPVQRQGVQLLLPTGTVEIYPGCSGLEAALLSLKIAAIFLLVFPTHWRDKVLVPGVAIASALVVNGFRIVLLTYLVSVKNMTAFEFWHSGAGSQVFSLISMSVFSHYCQQLMPSELAPELAEQPLQGAVATSRGQK</sequence>
<protein>
    <submittedName>
        <fullName evidence="9">Cyanoexosortase A</fullName>
        <ecNumber evidence="9">3.4.22.-</ecNumber>
    </submittedName>
</protein>
<feature type="transmembrane region" description="Helical" evidence="8">
    <location>
        <begin position="73"/>
        <end position="92"/>
    </location>
</feature>